<proteinExistence type="predicted"/>
<reference evidence="2" key="2">
    <citation type="submission" date="2021-04" db="EMBL/GenBank/DDBJ databases">
        <authorList>
            <person name="Gilroy R."/>
        </authorList>
    </citation>
    <scope>NUCLEOTIDE SEQUENCE</scope>
    <source>
        <strain evidence="2">CHK196-7946</strain>
    </source>
</reference>
<reference evidence="2" key="1">
    <citation type="journal article" date="2021" name="PeerJ">
        <title>Extensive microbial diversity within the chicken gut microbiome revealed by metagenomics and culture.</title>
        <authorList>
            <person name="Gilroy R."/>
            <person name="Ravi A."/>
            <person name="Getino M."/>
            <person name="Pursley I."/>
            <person name="Horton D.L."/>
            <person name="Alikhan N.F."/>
            <person name="Baker D."/>
            <person name="Gharbi K."/>
            <person name="Hall N."/>
            <person name="Watson M."/>
            <person name="Adriaenssens E.M."/>
            <person name="Foster-Nyarko E."/>
            <person name="Jarju S."/>
            <person name="Secka A."/>
            <person name="Antonio M."/>
            <person name="Oren A."/>
            <person name="Chaudhuri R.R."/>
            <person name="La Ragione R."/>
            <person name="Hildebrand F."/>
            <person name="Pallen M.J."/>
        </authorList>
    </citation>
    <scope>NUCLEOTIDE SEQUENCE</scope>
    <source>
        <strain evidence="2">CHK196-7946</strain>
    </source>
</reference>
<feature type="domain" description="Polyphosphate kinase-2-related" evidence="1">
    <location>
        <begin position="306"/>
        <end position="528"/>
    </location>
</feature>
<dbReference type="Proteomes" id="UP000823902">
    <property type="component" value="Unassembled WGS sequence"/>
</dbReference>
<dbReference type="PANTHER" id="PTHR34383:SF3">
    <property type="entry name" value="POLYPHOSPHATE:AMP PHOSPHOTRANSFERASE"/>
    <property type="match status" value="1"/>
</dbReference>
<dbReference type="InterPro" id="IPR027417">
    <property type="entry name" value="P-loop_NTPase"/>
</dbReference>
<organism evidence="2 3">
    <name type="scientific">Candidatus Mediterraneibacter faecavium</name>
    <dbReference type="NCBI Taxonomy" id="2838668"/>
    <lineage>
        <taxon>Bacteria</taxon>
        <taxon>Bacillati</taxon>
        <taxon>Bacillota</taxon>
        <taxon>Clostridia</taxon>
        <taxon>Lachnospirales</taxon>
        <taxon>Lachnospiraceae</taxon>
        <taxon>Mediterraneibacter</taxon>
    </lineage>
</organism>
<dbReference type="AlphaFoldDB" id="A0A9D2Q9L6"/>
<comment type="caution">
    <text evidence="2">The sequence shown here is derived from an EMBL/GenBank/DDBJ whole genome shotgun (WGS) entry which is preliminary data.</text>
</comment>
<accession>A0A9D2Q9L6</accession>
<sequence length="531" mass="62111">MLEKVDLTKKISKEEYKEKMPQLEARIGRLQRECKALGIPVLIVFEGFGAAGKGLQIGHLIQSMDPRGFEVHPIKNETEEERMHPFMWRFWTKTPARGRIAIYDGSWYRRVLIDRFEKRTKNKDLPAAFHSINSFEQQLAEDGNLIIKLFLDIDKKEQKKRLDKLAKNKETAWRVSQGDRERNAHYDEYAAMMEDMLFKTDTDYAPWTIIEAIDRRFATLKIYTTVIKAMADQIEKVQRQNAQKAAAKAKQAAAGLTGTSGDMQTAGTGGNAGVNDIDEIARETDAEMKELQVSILSKADLSLSYTREEYKEKLDKLQKKLEKLHGELYRRRIPVVLGFEGWDAGGKGGAIKRLTQKMDPRGYVVNPTASPNDIEKAHHYLWRFWRAMPKDGHVAIFDRTWYGRVMVERIEGFCTTKEWKRAYKEINDMEKDLYDAGAIVIKFWMHIDKDEQERRFRERQDNPEKQWKITDEDWRNREKWDQYEDAVNEMLMRTSTDYAPWVVVEGNSKYYARVKVLQTVVDAIEERLREE</sequence>
<dbReference type="InterPro" id="IPR022488">
    <property type="entry name" value="PPK2-related"/>
</dbReference>
<dbReference type="PANTHER" id="PTHR34383">
    <property type="entry name" value="POLYPHOSPHATE:AMP PHOSPHOTRANSFERASE-RELATED"/>
    <property type="match status" value="1"/>
</dbReference>
<feature type="domain" description="Polyphosphate kinase-2-related" evidence="1">
    <location>
        <begin position="11"/>
        <end position="233"/>
    </location>
</feature>
<dbReference type="SUPFAM" id="SSF52540">
    <property type="entry name" value="P-loop containing nucleoside triphosphate hydrolases"/>
    <property type="match status" value="2"/>
</dbReference>
<evidence type="ECO:0000259" key="1">
    <source>
        <dbReference type="Pfam" id="PF03976"/>
    </source>
</evidence>
<dbReference type="Pfam" id="PF03976">
    <property type="entry name" value="PPK2"/>
    <property type="match status" value="2"/>
</dbReference>
<protein>
    <submittedName>
        <fullName evidence="2">Phosphate--AMP phosphotransferase</fullName>
    </submittedName>
</protein>
<dbReference type="Gene3D" id="3.40.50.300">
    <property type="entry name" value="P-loop containing nucleotide triphosphate hydrolases"/>
    <property type="match status" value="2"/>
</dbReference>
<evidence type="ECO:0000313" key="2">
    <source>
        <dbReference type="EMBL" id="HJC73425.1"/>
    </source>
</evidence>
<gene>
    <name evidence="2" type="ORF">H9697_00490</name>
</gene>
<name>A0A9D2Q9L6_9FIRM</name>
<dbReference type="EMBL" id="DWVY01000003">
    <property type="protein sequence ID" value="HJC73425.1"/>
    <property type="molecule type" value="Genomic_DNA"/>
</dbReference>
<evidence type="ECO:0000313" key="3">
    <source>
        <dbReference type="Proteomes" id="UP000823902"/>
    </source>
</evidence>